<dbReference type="EMBL" id="FXTD01000010">
    <property type="protein sequence ID" value="SMO81481.1"/>
    <property type="molecule type" value="Genomic_DNA"/>
</dbReference>
<feature type="compositionally biased region" description="Low complexity" evidence="1">
    <location>
        <begin position="1"/>
        <end position="16"/>
    </location>
</feature>
<evidence type="ECO:0000313" key="3">
    <source>
        <dbReference type="Proteomes" id="UP000319712"/>
    </source>
</evidence>
<reference evidence="2 3" key="1">
    <citation type="submission" date="2017-05" db="EMBL/GenBank/DDBJ databases">
        <authorList>
            <person name="Varghese N."/>
            <person name="Submissions S."/>
        </authorList>
    </citation>
    <scope>NUCLEOTIDE SEQUENCE [LARGE SCALE GENOMIC DNA]</scope>
    <source>
        <strain evidence="2 3">DSM 19504</strain>
    </source>
</reference>
<accession>A0A521EDF3</accession>
<organism evidence="2 3">
    <name type="scientific">Halorubrum cibi</name>
    <dbReference type="NCBI Taxonomy" id="413815"/>
    <lineage>
        <taxon>Archaea</taxon>
        <taxon>Methanobacteriati</taxon>
        <taxon>Methanobacteriota</taxon>
        <taxon>Stenosarchaea group</taxon>
        <taxon>Halobacteria</taxon>
        <taxon>Halobacteriales</taxon>
        <taxon>Haloferacaceae</taxon>
        <taxon>Halorubrum</taxon>
    </lineage>
</organism>
<dbReference type="AlphaFoldDB" id="A0A521EDF3"/>
<evidence type="ECO:0000256" key="1">
    <source>
        <dbReference type="SAM" id="MobiDB-lite"/>
    </source>
</evidence>
<protein>
    <submittedName>
        <fullName evidence="2">Uncharacterized protein</fullName>
    </submittedName>
</protein>
<sequence>MTDETTMNGTTTDDGGSIPALNELTVQALDEEPEYAGGERMYAILFEEDYDGHAVDMDGNVALLVNREQAVEIRELMGEIVEELGGESA</sequence>
<name>A0A521EDF3_9EURY</name>
<gene>
    <name evidence="2" type="ORF">SAMN06264867_11020</name>
</gene>
<proteinExistence type="predicted"/>
<dbReference type="Proteomes" id="UP000319712">
    <property type="component" value="Unassembled WGS sequence"/>
</dbReference>
<keyword evidence="3" id="KW-1185">Reference proteome</keyword>
<feature type="region of interest" description="Disordered" evidence="1">
    <location>
        <begin position="1"/>
        <end position="21"/>
    </location>
</feature>
<dbReference type="RefSeq" id="WP_142987341.1">
    <property type="nucleotide sequence ID" value="NZ_FXTD01000010.1"/>
</dbReference>
<evidence type="ECO:0000313" key="2">
    <source>
        <dbReference type="EMBL" id="SMO81481.1"/>
    </source>
</evidence>
<dbReference type="OrthoDB" id="330086at2157"/>